<accession>A0A831EQT5</accession>
<evidence type="ECO:0000313" key="2">
    <source>
        <dbReference type="EMBL" id="CCO93850.1"/>
    </source>
</evidence>
<feature type="chain" id="PRO_5032326571" description="Fimbrial protein" evidence="1">
    <location>
        <begin position="21"/>
        <end position="195"/>
    </location>
</feature>
<reference evidence="2 3" key="2">
    <citation type="submission" date="2013-04" db="EMBL/GenBank/DDBJ databases">
        <title>Comparative genomics of 12 strains of Erwinia amylovora identifies a pan-genome with a large conserved core and provides insights into host specificity.</title>
        <authorList>
            <person name="Mann R.A."/>
            <person name="Smits T.H.M."/>
            <person name="Buehlmann A."/>
            <person name="Blom J."/>
            <person name="Goesmann A."/>
            <person name="Frey J.E."/>
            <person name="Plummer K.M."/>
            <person name="Beer S.V."/>
            <person name="Luck J."/>
            <person name="Duffy B."/>
            <person name="Rodoni B."/>
        </authorList>
    </citation>
    <scope>NUCLEOTIDE SEQUENCE [LARGE SCALE GENOMIC DNA]</scope>
    <source>
        <strain evidence="3">CFBP 1232</strain>
    </source>
</reference>
<name>A0A831EQT5_ERWAM</name>
<gene>
    <name evidence="2" type="ORF">BN437_1920</name>
</gene>
<protein>
    <recommendedName>
        <fullName evidence="4">Fimbrial protein</fullName>
    </recommendedName>
</protein>
<comment type="caution">
    <text evidence="2">The sequence shown here is derived from an EMBL/GenBank/DDBJ whole genome shotgun (WGS) entry which is preliminary data.</text>
</comment>
<dbReference type="Proteomes" id="UP000013111">
    <property type="component" value="Unassembled WGS sequence"/>
</dbReference>
<dbReference type="EMBL" id="CAPB01000020">
    <property type="protein sequence ID" value="CCO93850.1"/>
    <property type="molecule type" value="Genomic_DNA"/>
</dbReference>
<keyword evidence="1" id="KW-0732">Signal</keyword>
<proteinExistence type="predicted"/>
<evidence type="ECO:0008006" key="4">
    <source>
        <dbReference type="Google" id="ProtNLM"/>
    </source>
</evidence>
<organism evidence="2 3">
    <name type="scientific">Erwinia amylovora NBRC 12687 = CFBP 1232</name>
    <dbReference type="NCBI Taxonomy" id="1219359"/>
    <lineage>
        <taxon>Bacteria</taxon>
        <taxon>Pseudomonadati</taxon>
        <taxon>Pseudomonadota</taxon>
        <taxon>Gammaproteobacteria</taxon>
        <taxon>Enterobacterales</taxon>
        <taxon>Erwiniaceae</taxon>
        <taxon>Erwinia</taxon>
    </lineage>
</organism>
<feature type="signal peptide" evidence="1">
    <location>
        <begin position="1"/>
        <end position="20"/>
    </location>
</feature>
<dbReference type="GeneID" id="97606112"/>
<reference evidence="2 3" key="1">
    <citation type="submission" date="2012-11" db="EMBL/GenBank/DDBJ databases">
        <authorList>
            <person name="Linke B."/>
        </authorList>
    </citation>
    <scope>NUCLEOTIDE SEQUENCE [LARGE SCALE GENOMIC DNA]</scope>
    <source>
        <strain evidence="3">CFBP 1232</strain>
    </source>
</reference>
<dbReference type="RefSeq" id="WP_004157686.1">
    <property type="nucleotide sequence ID" value="NZ_BAYW01000009.1"/>
</dbReference>
<dbReference type="AlphaFoldDB" id="A0A831EQT5"/>
<evidence type="ECO:0000313" key="3">
    <source>
        <dbReference type="Proteomes" id="UP000013111"/>
    </source>
</evidence>
<sequence>MRICHRAWMPVLLFVSGVCAAEPLPGSGNGMTEPPENRCTITVGSPLIDYGVMSRWQLQDIAGGNVSPGIRSTTVSVLCPHDRKIKLLLQGNANGTGHLRYGERGHILFRLSDVRLDGKPAELRSVSPDGIPEDASSEPLPLISGQQLVTLVQGRVTEGKTLTARLEIQPVLREKDARPGNLQRSAASLMLTLVD</sequence>
<evidence type="ECO:0000256" key="1">
    <source>
        <dbReference type="SAM" id="SignalP"/>
    </source>
</evidence>